<dbReference type="Gene3D" id="1.10.10.2120">
    <property type="match status" value="1"/>
</dbReference>
<accession>A0ABS9LDT8</accession>
<dbReference type="RefSeq" id="WP_237827247.1">
    <property type="nucleotide sequence ID" value="NZ_JAKLTQ010000032.1"/>
</dbReference>
<reference evidence="2" key="1">
    <citation type="submission" date="2022-01" db="EMBL/GenBank/DDBJ databases">
        <authorList>
            <person name="Jo J.-H."/>
            <person name="Im W.-T."/>
        </authorList>
    </citation>
    <scope>NUCLEOTIDE SEQUENCE</scope>
    <source>
        <strain evidence="2">I2-34</strain>
    </source>
</reference>
<keyword evidence="3" id="KW-1185">Reference proteome</keyword>
<dbReference type="EMBL" id="JAKLTQ010000032">
    <property type="protein sequence ID" value="MCG2624821.1"/>
    <property type="molecule type" value="Genomic_DNA"/>
</dbReference>
<dbReference type="NCBIfam" id="NF040521">
    <property type="entry name" value="C45_proenzyme"/>
    <property type="match status" value="1"/>
</dbReference>
<evidence type="ECO:0000313" key="2">
    <source>
        <dbReference type="EMBL" id="MCG2624821.1"/>
    </source>
</evidence>
<name>A0ABS9LDT8_9MICC</name>
<feature type="domain" description="Peptidase C45 hydrolase" evidence="1">
    <location>
        <begin position="128"/>
        <end position="359"/>
    </location>
</feature>
<evidence type="ECO:0000313" key="3">
    <source>
        <dbReference type="Proteomes" id="UP001165368"/>
    </source>
</evidence>
<comment type="caution">
    <text evidence="2">The sequence shown here is derived from an EMBL/GenBank/DDBJ whole genome shotgun (WGS) entry which is preliminary data.</text>
</comment>
<evidence type="ECO:0000259" key="1">
    <source>
        <dbReference type="Pfam" id="PF03417"/>
    </source>
</evidence>
<dbReference type="InterPro" id="IPR047801">
    <property type="entry name" value="Peptidase_C45"/>
</dbReference>
<gene>
    <name evidence="2" type="ORF">LVY72_23305</name>
</gene>
<proteinExistence type="predicted"/>
<dbReference type="InterPro" id="IPR047794">
    <property type="entry name" value="C45_proenzyme-like"/>
</dbReference>
<dbReference type="Proteomes" id="UP001165368">
    <property type="component" value="Unassembled WGS sequence"/>
</dbReference>
<dbReference type="PANTHER" id="PTHR34180">
    <property type="entry name" value="PEPTIDASE C45"/>
    <property type="match status" value="1"/>
</dbReference>
<sequence>MVAGKFPRIRVSGDPLERGSQYGTQARSQVLAARAGYERSFAGAGLPWGEAVAFSERYLEPVRESFPAQIAEMHGIADGAGIPFDDIFAMNCRTEILWTAFANRAGQAARRCGAECSSFALTPARTSSGTTLVGQNWDWLLHGFESVVLLEVERHDGPNFVTIVEAGLLAKTTLNSAGVGIAVNTLVSSLDNGQPGLPFHVLIRALADCRTAFDALETLSSHFRASSGNFVVGSPGGAILNIETAPGDTRTVRPLLADGGALVHTNHFLDNIVGGHDLAGSAMADSFIRLQRMRELVAHPPTPATIGSLDAALADHIDYPGSICCHPDPRSNESERWSTVMSVVMDLEQRTLYLSEGNPCEAERQRLDFGPLLAENSKPAAHV</sequence>
<dbReference type="Pfam" id="PF03417">
    <property type="entry name" value="AAT"/>
    <property type="match status" value="1"/>
</dbReference>
<dbReference type="InterPro" id="IPR005079">
    <property type="entry name" value="Peptidase_C45_hydrolase"/>
</dbReference>
<organism evidence="2 3">
    <name type="scientific">Arthrobacter hankyongi</name>
    <dbReference type="NCBI Taxonomy" id="2904801"/>
    <lineage>
        <taxon>Bacteria</taxon>
        <taxon>Bacillati</taxon>
        <taxon>Actinomycetota</taxon>
        <taxon>Actinomycetes</taxon>
        <taxon>Micrococcales</taxon>
        <taxon>Micrococcaceae</taxon>
        <taxon>Arthrobacter</taxon>
    </lineage>
</organism>
<dbReference type="PANTHER" id="PTHR34180:SF1">
    <property type="entry name" value="BETA-ALANYL-DOPAMINE_CARCININE HYDROLASE"/>
    <property type="match status" value="1"/>
</dbReference>
<protein>
    <submittedName>
        <fullName evidence="2">C45 family peptidase</fullName>
    </submittedName>
</protein>
<dbReference type="Gene3D" id="3.60.60.10">
    <property type="entry name" value="Penicillin V Acylase, Chain A"/>
    <property type="match status" value="1"/>
</dbReference>